<keyword evidence="3" id="KW-1185">Reference proteome</keyword>
<dbReference type="Proteomes" id="UP001321749">
    <property type="component" value="Unassembled WGS sequence"/>
</dbReference>
<protein>
    <submittedName>
        <fullName evidence="2">Uncharacterized protein</fullName>
    </submittedName>
</protein>
<dbReference type="AlphaFoldDB" id="A0AAV9I5H0"/>
<dbReference type="EMBL" id="MU864933">
    <property type="protein sequence ID" value="KAK4466251.1"/>
    <property type="molecule type" value="Genomic_DNA"/>
</dbReference>
<feature type="region of interest" description="Disordered" evidence="1">
    <location>
        <begin position="1"/>
        <end position="107"/>
    </location>
</feature>
<organism evidence="2 3">
    <name type="scientific">Cladorrhinum samala</name>
    <dbReference type="NCBI Taxonomy" id="585594"/>
    <lineage>
        <taxon>Eukaryota</taxon>
        <taxon>Fungi</taxon>
        <taxon>Dikarya</taxon>
        <taxon>Ascomycota</taxon>
        <taxon>Pezizomycotina</taxon>
        <taxon>Sordariomycetes</taxon>
        <taxon>Sordariomycetidae</taxon>
        <taxon>Sordariales</taxon>
        <taxon>Podosporaceae</taxon>
        <taxon>Cladorrhinum</taxon>
    </lineage>
</organism>
<gene>
    <name evidence="2" type="ORF">QBC42DRAFT_247867</name>
</gene>
<evidence type="ECO:0000256" key="1">
    <source>
        <dbReference type="SAM" id="MobiDB-lite"/>
    </source>
</evidence>
<evidence type="ECO:0000313" key="3">
    <source>
        <dbReference type="Proteomes" id="UP001321749"/>
    </source>
</evidence>
<comment type="caution">
    <text evidence="2">The sequence shown here is derived from an EMBL/GenBank/DDBJ whole genome shotgun (WGS) entry which is preliminary data.</text>
</comment>
<feature type="compositionally biased region" description="Basic residues" evidence="1">
    <location>
        <begin position="58"/>
        <end position="68"/>
    </location>
</feature>
<feature type="compositionally biased region" description="Polar residues" evidence="1">
    <location>
        <begin position="89"/>
        <end position="104"/>
    </location>
</feature>
<proteinExistence type="predicted"/>
<sequence>MEEIKEEVEQGAEMLKLKKASVPPPAPLAGDLPGGGSDPQAAGGEARQAATRNSLRPLRQHRQSRRRQPNPIGGGDKSDLNERERQDEVATNSRPGAMTSSSGRCPTKMVRHPTSSYLVAPTHPGATWFQLVAKSFLGGIPGRELGGGWRKPRRDYTARPPPFDPCRTVLSGTGILPDYRARVSLEVPLASITKIAINQVTGVCRPLVGDTGHDPPGATPRGLREKHKYHQRCLRWQARQVWPAGKWSVHYPFPCALRSPGTSPAHSFWAVLHLRRPPAHLNHDGGACMSELASVGIQYVWHGRRSDAGVTVGLGKAWCTNHATAAPSTDWCVPVARLFPMRALGGSYDSLHAVRFPSEHFQRTPPTVVGAGFNPMQRWGASWVVTFGGKLIWMIVSGLMAVVLQAVNAKSVHLYWTAGYLIPSPATTCQFKAGNTPYLSGLCLRCEAEALDYFLCEQIACPIISLFFDIPPQSHQYHHFYSVTGRLATFKIPSLVVT</sequence>
<name>A0AAV9I5H0_9PEZI</name>
<evidence type="ECO:0000313" key="2">
    <source>
        <dbReference type="EMBL" id="KAK4466251.1"/>
    </source>
</evidence>
<feature type="compositionally biased region" description="Acidic residues" evidence="1">
    <location>
        <begin position="1"/>
        <end position="10"/>
    </location>
</feature>
<reference evidence="2" key="2">
    <citation type="submission" date="2023-06" db="EMBL/GenBank/DDBJ databases">
        <authorList>
            <consortium name="Lawrence Berkeley National Laboratory"/>
            <person name="Mondo S.J."/>
            <person name="Hensen N."/>
            <person name="Bonometti L."/>
            <person name="Westerberg I."/>
            <person name="Brannstrom I.O."/>
            <person name="Guillou S."/>
            <person name="Cros-Aarteil S."/>
            <person name="Calhoun S."/>
            <person name="Haridas S."/>
            <person name="Kuo A."/>
            <person name="Pangilinan J."/>
            <person name="Riley R."/>
            <person name="Labutti K."/>
            <person name="Andreopoulos B."/>
            <person name="Lipzen A."/>
            <person name="Chen C."/>
            <person name="Yanf M."/>
            <person name="Daum C."/>
            <person name="Ng V."/>
            <person name="Clum A."/>
            <person name="Steindorff A."/>
            <person name="Ohm R."/>
            <person name="Martin F."/>
            <person name="Silar P."/>
            <person name="Natvig D."/>
            <person name="Lalanne C."/>
            <person name="Gautier V."/>
            <person name="Ament-Velasquez S.L."/>
            <person name="Kruys A."/>
            <person name="Hutchinson M.I."/>
            <person name="Powell A.J."/>
            <person name="Barry K."/>
            <person name="Miller A.N."/>
            <person name="Grigoriev I.V."/>
            <person name="Debuchy R."/>
            <person name="Gladieux P."/>
            <person name="Thoren M.H."/>
            <person name="Johannesson H."/>
        </authorList>
    </citation>
    <scope>NUCLEOTIDE SEQUENCE</scope>
    <source>
        <strain evidence="2">PSN324</strain>
    </source>
</reference>
<accession>A0AAV9I5H0</accession>
<feature type="compositionally biased region" description="Basic and acidic residues" evidence="1">
    <location>
        <begin position="76"/>
        <end position="88"/>
    </location>
</feature>
<reference evidence="2" key="1">
    <citation type="journal article" date="2023" name="Mol. Phylogenet. Evol.">
        <title>Genome-scale phylogeny and comparative genomics of the fungal order Sordariales.</title>
        <authorList>
            <person name="Hensen N."/>
            <person name="Bonometti L."/>
            <person name="Westerberg I."/>
            <person name="Brannstrom I.O."/>
            <person name="Guillou S."/>
            <person name="Cros-Aarteil S."/>
            <person name="Calhoun S."/>
            <person name="Haridas S."/>
            <person name="Kuo A."/>
            <person name="Mondo S."/>
            <person name="Pangilinan J."/>
            <person name="Riley R."/>
            <person name="LaButti K."/>
            <person name="Andreopoulos B."/>
            <person name="Lipzen A."/>
            <person name="Chen C."/>
            <person name="Yan M."/>
            <person name="Daum C."/>
            <person name="Ng V."/>
            <person name="Clum A."/>
            <person name="Steindorff A."/>
            <person name="Ohm R.A."/>
            <person name="Martin F."/>
            <person name="Silar P."/>
            <person name="Natvig D.O."/>
            <person name="Lalanne C."/>
            <person name="Gautier V."/>
            <person name="Ament-Velasquez S.L."/>
            <person name="Kruys A."/>
            <person name="Hutchinson M.I."/>
            <person name="Powell A.J."/>
            <person name="Barry K."/>
            <person name="Miller A.N."/>
            <person name="Grigoriev I.V."/>
            <person name="Debuchy R."/>
            <person name="Gladieux P."/>
            <person name="Hiltunen Thoren M."/>
            <person name="Johannesson H."/>
        </authorList>
    </citation>
    <scope>NUCLEOTIDE SEQUENCE</scope>
    <source>
        <strain evidence="2">PSN324</strain>
    </source>
</reference>